<reference evidence="1" key="1">
    <citation type="submission" date="2021-07" db="EMBL/GenBank/DDBJ databases">
        <title>Zhongshania sp. CAU 1632 isolated from seawater.</title>
        <authorList>
            <person name="Kim W."/>
        </authorList>
    </citation>
    <scope>NUCLEOTIDE SEQUENCE</scope>
    <source>
        <strain evidence="1">CAU 1632</strain>
    </source>
</reference>
<evidence type="ECO:0000313" key="1">
    <source>
        <dbReference type="EMBL" id="MBW2939278.1"/>
    </source>
</evidence>
<name>A0ABS6VMJ3_9GAMM</name>
<accession>A0ABS6VMJ3</accession>
<dbReference type="RefSeq" id="WP_219041551.1">
    <property type="nucleotide sequence ID" value="NZ_JAHWDQ010000001.1"/>
</dbReference>
<keyword evidence="2" id="KW-1185">Reference proteome</keyword>
<dbReference type="Proteomes" id="UP001166291">
    <property type="component" value="Unassembled WGS sequence"/>
</dbReference>
<gene>
    <name evidence="1" type="ORF">KXJ70_00700</name>
</gene>
<proteinExistence type="predicted"/>
<evidence type="ECO:0000313" key="2">
    <source>
        <dbReference type="Proteomes" id="UP001166291"/>
    </source>
</evidence>
<dbReference type="EMBL" id="JAHWDQ010000001">
    <property type="protein sequence ID" value="MBW2939278.1"/>
    <property type="molecule type" value="Genomic_DNA"/>
</dbReference>
<comment type="caution">
    <text evidence="1">The sequence shown here is derived from an EMBL/GenBank/DDBJ whole genome shotgun (WGS) entry which is preliminary data.</text>
</comment>
<organism evidence="1 2">
    <name type="scientific">Zhongshania aquimaris</name>
    <dbReference type="NCBI Taxonomy" id="2857107"/>
    <lineage>
        <taxon>Bacteria</taxon>
        <taxon>Pseudomonadati</taxon>
        <taxon>Pseudomonadota</taxon>
        <taxon>Gammaproteobacteria</taxon>
        <taxon>Cellvibrionales</taxon>
        <taxon>Spongiibacteraceae</taxon>
        <taxon>Zhongshania</taxon>
    </lineage>
</organism>
<sequence>MTASVSAQYLAALDERLTAFFDDQASGLDIPPAVLYRLEGFIEAGILSSFISETEIKSRLVKLAERYLGDDSAARYRDDERLVLHLRMHEAPVYPSKVD</sequence>
<protein>
    <submittedName>
        <fullName evidence="1">Uncharacterized protein</fullName>
    </submittedName>
</protein>